<dbReference type="EMBL" id="JAINUF010000018">
    <property type="protein sequence ID" value="KAJ8337737.1"/>
    <property type="molecule type" value="Genomic_DNA"/>
</dbReference>
<dbReference type="Proteomes" id="UP001152622">
    <property type="component" value="Chromosome 18"/>
</dbReference>
<name>A0A9Q1EFC9_SYNKA</name>
<feature type="compositionally biased region" description="Polar residues" evidence="1">
    <location>
        <begin position="1"/>
        <end position="11"/>
    </location>
</feature>
<evidence type="ECO:0000313" key="3">
    <source>
        <dbReference type="Proteomes" id="UP001152622"/>
    </source>
</evidence>
<reference evidence="2" key="1">
    <citation type="journal article" date="2023" name="Science">
        <title>Genome structures resolve the early diversification of teleost fishes.</title>
        <authorList>
            <person name="Parey E."/>
            <person name="Louis A."/>
            <person name="Montfort J."/>
            <person name="Bouchez O."/>
            <person name="Roques C."/>
            <person name="Iampietro C."/>
            <person name="Lluch J."/>
            <person name="Castinel A."/>
            <person name="Donnadieu C."/>
            <person name="Desvignes T."/>
            <person name="Floi Bucao C."/>
            <person name="Jouanno E."/>
            <person name="Wen M."/>
            <person name="Mejri S."/>
            <person name="Dirks R."/>
            <person name="Jansen H."/>
            <person name="Henkel C."/>
            <person name="Chen W.J."/>
            <person name="Zahm M."/>
            <person name="Cabau C."/>
            <person name="Klopp C."/>
            <person name="Thompson A.W."/>
            <person name="Robinson-Rechavi M."/>
            <person name="Braasch I."/>
            <person name="Lecointre G."/>
            <person name="Bobe J."/>
            <person name="Postlethwait J.H."/>
            <person name="Berthelot C."/>
            <person name="Roest Crollius H."/>
            <person name="Guiguen Y."/>
        </authorList>
    </citation>
    <scope>NUCLEOTIDE SEQUENCE</scope>
    <source>
        <strain evidence="2">WJC10195</strain>
    </source>
</reference>
<comment type="caution">
    <text evidence="2">The sequence shown here is derived from an EMBL/GenBank/DDBJ whole genome shotgun (WGS) entry which is preliminary data.</text>
</comment>
<feature type="region of interest" description="Disordered" evidence="1">
    <location>
        <begin position="1"/>
        <end position="31"/>
    </location>
</feature>
<gene>
    <name evidence="2" type="ORF">SKAU_G00367030</name>
</gene>
<accession>A0A9Q1EFC9</accession>
<protein>
    <submittedName>
        <fullName evidence="2">Uncharacterized protein</fullName>
    </submittedName>
</protein>
<dbReference type="AlphaFoldDB" id="A0A9Q1EFC9"/>
<keyword evidence="3" id="KW-1185">Reference proteome</keyword>
<proteinExistence type="predicted"/>
<organism evidence="2 3">
    <name type="scientific">Synaphobranchus kaupii</name>
    <name type="common">Kaup's arrowtooth eel</name>
    <dbReference type="NCBI Taxonomy" id="118154"/>
    <lineage>
        <taxon>Eukaryota</taxon>
        <taxon>Metazoa</taxon>
        <taxon>Chordata</taxon>
        <taxon>Craniata</taxon>
        <taxon>Vertebrata</taxon>
        <taxon>Euteleostomi</taxon>
        <taxon>Actinopterygii</taxon>
        <taxon>Neopterygii</taxon>
        <taxon>Teleostei</taxon>
        <taxon>Anguilliformes</taxon>
        <taxon>Synaphobranchidae</taxon>
        <taxon>Synaphobranchus</taxon>
    </lineage>
</organism>
<sequence>MASSITRSRQPSPDKRLRNVRKYSAAPRRSTSRLAPLATCCRSRGVQSPGTGLRCAEWNGFASGSCQIPFRSATPGAAGCLFPAWLLVPSRCVCL</sequence>
<evidence type="ECO:0000256" key="1">
    <source>
        <dbReference type="SAM" id="MobiDB-lite"/>
    </source>
</evidence>
<evidence type="ECO:0000313" key="2">
    <source>
        <dbReference type="EMBL" id="KAJ8337737.1"/>
    </source>
</evidence>